<proteinExistence type="predicted"/>
<dbReference type="EMBL" id="ML769775">
    <property type="protein sequence ID" value="KAE9387867.1"/>
    <property type="molecule type" value="Genomic_DNA"/>
</dbReference>
<protein>
    <submittedName>
        <fullName evidence="1">Uncharacterized protein</fullName>
    </submittedName>
</protein>
<reference evidence="1" key="1">
    <citation type="journal article" date="2019" name="Environ. Microbiol.">
        <title>Fungal ecological strategies reflected in gene transcription - a case study of two litter decomposers.</title>
        <authorList>
            <person name="Barbi F."/>
            <person name="Kohler A."/>
            <person name="Barry K."/>
            <person name="Baskaran P."/>
            <person name="Daum C."/>
            <person name="Fauchery L."/>
            <person name="Ihrmark K."/>
            <person name="Kuo A."/>
            <person name="LaButti K."/>
            <person name="Lipzen A."/>
            <person name="Morin E."/>
            <person name="Grigoriev I.V."/>
            <person name="Henrissat B."/>
            <person name="Lindahl B."/>
            <person name="Martin F."/>
        </authorList>
    </citation>
    <scope>NUCLEOTIDE SEQUENCE</scope>
    <source>
        <strain evidence="1">JB14</strain>
    </source>
</reference>
<keyword evidence="2" id="KW-1185">Reference proteome</keyword>
<dbReference type="OrthoDB" id="2505969at2759"/>
<evidence type="ECO:0000313" key="1">
    <source>
        <dbReference type="EMBL" id="KAE9387867.1"/>
    </source>
</evidence>
<feature type="non-terminal residue" evidence="1">
    <location>
        <position position="1"/>
    </location>
</feature>
<accession>A0A6A4GRQ0</accession>
<dbReference type="Pfam" id="PF18758">
    <property type="entry name" value="KDZ"/>
    <property type="match status" value="1"/>
</dbReference>
<sequence length="83" mass="9226">IAYNIACKFSKTISQSLLKGLAQWANYLPVIGTMHGYAHEHLCQLLFLTLYVVCCGLEDGEGDKHFFNVSNSLAPIIHCQQVV</sequence>
<organism evidence="1 2">
    <name type="scientific">Gymnopus androsaceus JB14</name>
    <dbReference type="NCBI Taxonomy" id="1447944"/>
    <lineage>
        <taxon>Eukaryota</taxon>
        <taxon>Fungi</taxon>
        <taxon>Dikarya</taxon>
        <taxon>Basidiomycota</taxon>
        <taxon>Agaricomycotina</taxon>
        <taxon>Agaricomycetes</taxon>
        <taxon>Agaricomycetidae</taxon>
        <taxon>Agaricales</taxon>
        <taxon>Marasmiineae</taxon>
        <taxon>Omphalotaceae</taxon>
        <taxon>Gymnopus</taxon>
    </lineage>
</organism>
<dbReference type="AlphaFoldDB" id="A0A6A4GRQ0"/>
<evidence type="ECO:0000313" key="2">
    <source>
        <dbReference type="Proteomes" id="UP000799118"/>
    </source>
</evidence>
<name>A0A6A4GRQ0_9AGAR</name>
<dbReference type="Proteomes" id="UP000799118">
    <property type="component" value="Unassembled WGS sequence"/>
</dbReference>
<dbReference type="InterPro" id="IPR040521">
    <property type="entry name" value="KDZ"/>
</dbReference>
<gene>
    <name evidence="1" type="ORF">BT96DRAFT_837052</name>
</gene>